<dbReference type="EMBL" id="FUWO01000010">
    <property type="protein sequence ID" value="SJZ60367.1"/>
    <property type="molecule type" value="Genomic_DNA"/>
</dbReference>
<protein>
    <submittedName>
        <fullName evidence="1">Uncharacterized protein</fullName>
    </submittedName>
</protein>
<accession>A0A1T4M0E9</accession>
<dbReference type="Proteomes" id="UP000189941">
    <property type="component" value="Unassembled WGS sequence"/>
</dbReference>
<organism evidence="1 2">
    <name type="scientific">Globicatella sulfidifaciens DSM 15739</name>
    <dbReference type="NCBI Taxonomy" id="1121925"/>
    <lineage>
        <taxon>Bacteria</taxon>
        <taxon>Bacillati</taxon>
        <taxon>Bacillota</taxon>
        <taxon>Bacilli</taxon>
        <taxon>Lactobacillales</taxon>
        <taxon>Aerococcaceae</taxon>
        <taxon>Globicatella</taxon>
    </lineage>
</organism>
<evidence type="ECO:0000313" key="1">
    <source>
        <dbReference type="EMBL" id="SJZ60367.1"/>
    </source>
</evidence>
<dbReference type="AlphaFoldDB" id="A0A1T4M0E9"/>
<sequence>MEFLIFFMILILLCHPIVLSVVTYTSLTIKGLLLLALKLLSILFEK</sequence>
<evidence type="ECO:0000313" key="2">
    <source>
        <dbReference type="Proteomes" id="UP000189941"/>
    </source>
</evidence>
<name>A0A1T4M0E9_9LACT</name>
<proteinExistence type="predicted"/>
<reference evidence="2" key="1">
    <citation type="submission" date="2017-02" db="EMBL/GenBank/DDBJ databases">
        <authorList>
            <person name="Varghese N."/>
            <person name="Submissions S."/>
        </authorList>
    </citation>
    <scope>NUCLEOTIDE SEQUENCE [LARGE SCALE GENOMIC DNA]</scope>
    <source>
        <strain evidence="2">DSM 15739</strain>
    </source>
</reference>
<keyword evidence="2" id="KW-1185">Reference proteome</keyword>
<gene>
    <name evidence="1" type="ORF">SAMN02746011_01270</name>
</gene>